<organism evidence="7 8">
    <name type="scientific">Saccharopolyspora rosea</name>
    <dbReference type="NCBI Taxonomy" id="524884"/>
    <lineage>
        <taxon>Bacteria</taxon>
        <taxon>Bacillati</taxon>
        <taxon>Actinomycetota</taxon>
        <taxon>Actinomycetes</taxon>
        <taxon>Pseudonocardiales</taxon>
        <taxon>Pseudonocardiaceae</taxon>
        <taxon>Saccharopolyspora</taxon>
    </lineage>
</organism>
<dbReference type="Pfam" id="PF02826">
    <property type="entry name" value="2-Hacid_dh_C"/>
    <property type="match status" value="1"/>
</dbReference>
<evidence type="ECO:0000259" key="5">
    <source>
        <dbReference type="Pfam" id="PF00389"/>
    </source>
</evidence>
<dbReference type="PANTHER" id="PTHR43333:SF1">
    <property type="entry name" value="D-ISOMER SPECIFIC 2-HYDROXYACID DEHYDROGENASE NAD-BINDING DOMAIN-CONTAINING PROTEIN"/>
    <property type="match status" value="1"/>
</dbReference>
<evidence type="ECO:0000256" key="1">
    <source>
        <dbReference type="ARBA" id="ARBA00005854"/>
    </source>
</evidence>
<gene>
    <name evidence="7" type="ORF">ACFQ16_13390</name>
</gene>
<evidence type="ECO:0000313" key="8">
    <source>
        <dbReference type="Proteomes" id="UP001597018"/>
    </source>
</evidence>
<keyword evidence="2 4" id="KW-0560">Oxidoreductase</keyword>
<feature type="domain" description="D-isomer specific 2-hydroxyacid dehydrogenase catalytic" evidence="5">
    <location>
        <begin position="31"/>
        <end position="314"/>
    </location>
</feature>
<keyword evidence="8" id="KW-1185">Reference proteome</keyword>
<dbReference type="SUPFAM" id="SSF52283">
    <property type="entry name" value="Formate/glycerate dehydrogenase catalytic domain-like"/>
    <property type="match status" value="1"/>
</dbReference>
<dbReference type="InterPro" id="IPR006140">
    <property type="entry name" value="D-isomer_DH_NAD-bd"/>
</dbReference>
<evidence type="ECO:0000256" key="3">
    <source>
        <dbReference type="ARBA" id="ARBA00023027"/>
    </source>
</evidence>
<protein>
    <submittedName>
        <fullName evidence="7">D-2-hydroxyacid dehydrogenase</fullName>
    </submittedName>
</protein>
<dbReference type="Pfam" id="PF00389">
    <property type="entry name" value="2-Hacid_dh"/>
    <property type="match status" value="1"/>
</dbReference>
<dbReference type="EMBL" id="JBHTIW010000008">
    <property type="protein sequence ID" value="MFD0920743.1"/>
    <property type="molecule type" value="Genomic_DNA"/>
</dbReference>
<accession>A0ABW3FST4</accession>
<dbReference type="InterPro" id="IPR036291">
    <property type="entry name" value="NAD(P)-bd_dom_sf"/>
</dbReference>
<dbReference type="RefSeq" id="WP_263253886.1">
    <property type="nucleotide sequence ID" value="NZ_BAABLT010000006.1"/>
</dbReference>
<feature type="domain" description="D-isomer specific 2-hydroxyacid dehydrogenase NAD-binding" evidence="6">
    <location>
        <begin position="109"/>
        <end position="282"/>
    </location>
</feature>
<dbReference type="CDD" id="cd05300">
    <property type="entry name" value="2-Hacid_dh_1"/>
    <property type="match status" value="1"/>
</dbReference>
<name>A0ABW3FST4_9PSEU</name>
<dbReference type="InterPro" id="IPR006139">
    <property type="entry name" value="D-isomer_2_OHA_DH_cat_dom"/>
</dbReference>
<evidence type="ECO:0000313" key="7">
    <source>
        <dbReference type="EMBL" id="MFD0920743.1"/>
    </source>
</evidence>
<evidence type="ECO:0000256" key="2">
    <source>
        <dbReference type="ARBA" id="ARBA00023002"/>
    </source>
</evidence>
<comment type="caution">
    <text evidence="7">The sequence shown here is derived from an EMBL/GenBank/DDBJ whole genome shotgun (WGS) entry which is preliminary data.</text>
</comment>
<comment type="similarity">
    <text evidence="1 4">Belongs to the D-isomer specific 2-hydroxyacid dehydrogenase family.</text>
</comment>
<proteinExistence type="inferred from homology"/>
<evidence type="ECO:0000259" key="6">
    <source>
        <dbReference type="Pfam" id="PF02826"/>
    </source>
</evidence>
<reference evidence="8" key="1">
    <citation type="journal article" date="2019" name="Int. J. Syst. Evol. Microbiol.">
        <title>The Global Catalogue of Microorganisms (GCM) 10K type strain sequencing project: providing services to taxonomists for standard genome sequencing and annotation.</title>
        <authorList>
            <consortium name="The Broad Institute Genomics Platform"/>
            <consortium name="The Broad Institute Genome Sequencing Center for Infectious Disease"/>
            <person name="Wu L."/>
            <person name="Ma J."/>
        </authorList>
    </citation>
    <scope>NUCLEOTIDE SEQUENCE [LARGE SCALE GENOMIC DNA]</scope>
    <source>
        <strain evidence="8">CCUG 56401</strain>
    </source>
</reference>
<dbReference type="PANTHER" id="PTHR43333">
    <property type="entry name" value="2-HACID_DH_C DOMAIN-CONTAINING PROTEIN"/>
    <property type="match status" value="1"/>
</dbReference>
<dbReference type="InterPro" id="IPR029753">
    <property type="entry name" value="D-isomer_DH_CS"/>
</dbReference>
<dbReference type="Gene3D" id="3.40.50.720">
    <property type="entry name" value="NAD(P)-binding Rossmann-like Domain"/>
    <property type="match status" value="2"/>
</dbReference>
<dbReference type="SUPFAM" id="SSF51735">
    <property type="entry name" value="NAD(P)-binding Rossmann-fold domains"/>
    <property type="match status" value="1"/>
</dbReference>
<keyword evidence="3" id="KW-0520">NAD</keyword>
<dbReference type="PROSITE" id="PS00671">
    <property type="entry name" value="D_2_HYDROXYACID_DH_3"/>
    <property type="match status" value="1"/>
</dbReference>
<sequence length="321" mass="34480">MIHRTPTVVVLHGGTPPPALSRIETAARTRFADESELARALPGADVLFVWDFRSDAVADAFPTADALRWVHAASAGVDRLLFPDLLASEVVLTNSRGIFDRAIAEYVLGTVLTFAKGLHTTLRLQDRKQWRHRETERIDGATALVVGTGPIGRAIAAQLTAVGMHVTATGRVARTGDPDFGDVHASTDLPEVIGTADYVVLAAPLTDQTKGLIDATALARCKPGARLINIGRGELVVEEDLVAALRADNLAGAALDVFQTEPLPTSSPLWEMPDVLVSPHMSGDFVGWIDALVDLFLDNLRQYTDGAPLRNVVNKQRGYVS</sequence>
<evidence type="ECO:0000256" key="4">
    <source>
        <dbReference type="RuleBase" id="RU003719"/>
    </source>
</evidence>
<dbReference type="Proteomes" id="UP001597018">
    <property type="component" value="Unassembled WGS sequence"/>
</dbReference>